<protein>
    <submittedName>
        <fullName evidence="2">Uncharacterized protein</fullName>
    </submittedName>
</protein>
<feature type="compositionally biased region" description="Pro residues" evidence="1">
    <location>
        <begin position="199"/>
        <end position="241"/>
    </location>
</feature>
<feature type="region of interest" description="Disordered" evidence="1">
    <location>
        <begin position="191"/>
        <end position="241"/>
    </location>
</feature>
<evidence type="ECO:0000313" key="2">
    <source>
        <dbReference type="EnsemblPlants" id="OB07G28390.1"/>
    </source>
</evidence>
<reference evidence="2" key="2">
    <citation type="submission" date="2013-04" db="UniProtKB">
        <authorList>
            <consortium name="EnsemblPlants"/>
        </authorList>
    </citation>
    <scope>IDENTIFICATION</scope>
</reference>
<dbReference type="AlphaFoldDB" id="J3MN57"/>
<dbReference type="HOGENOM" id="CLU_1154228_0_0_1"/>
<reference evidence="2" key="1">
    <citation type="journal article" date="2013" name="Nat. Commun.">
        <title>Whole-genome sequencing of Oryza brachyantha reveals mechanisms underlying Oryza genome evolution.</title>
        <authorList>
            <person name="Chen J."/>
            <person name="Huang Q."/>
            <person name="Gao D."/>
            <person name="Wang J."/>
            <person name="Lang Y."/>
            <person name="Liu T."/>
            <person name="Li B."/>
            <person name="Bai Z."/>
            <person name="Luis Goicoechea J."/>
            <person name="Liang C."/>
            <person name="Chen C."/>
            <person name="Zhang W."/>
            <person name="Sun S."/>
            <person name="Liao Y."/>
            <person name="Zhang X."/>
            <person name="Yang L."/>
            <person name="Song C."/>
            <person name="Wang M."/>
            <person name="Shi J."/>
            <person name="Liu G."/>
            <person name="Liu J."/>
            <person name="Zhou H."/>
            <person name="Zhou W."/>
            <person name="Yu Q."/>
            <person name="An N."/>
            <person name="Chen Y."/>
            <person name="Cai Q."/>
            <person name="Wang B."/>
            <person name="Liu B."/>
            <person name="Min J."/>
            <person name="Huang Y."/>
            <person name="Wu H."/>
            <person name="Li Z."/>
            <person name="Zhang Y."/>
            <person name="Yin Y."/>
            <person name="Song W."/>
            <person name="Jiang J."/>
            <person name="Jackson S.A."/>
            <person name="Wing R.A."/>
            <person name="Wang J."/>
            <person name="Chen M."/>
        </authorList>
    </citation>
    <scope>NUCLEOTIDE SEQUENCE [LARGE SCALE GENOMIC DNA]</scope>
    <source>
        <strain evidence="2">cv. IRGC 101232</strain>
    </source>
</reference>
<accession>J3MN57</accession>
<keyword evidence="3" id="KW-1185">Reference proteome</keyword>
<organism evidence="2">
    <name type="scientific">Oryza brachyantha</name>
    <name type="common">malo sina</name>
    <dbReference type="NCBI Taxonomy" id="4533"/>
    <lineage>
        <taxon>Eukaryota</taxon>
        <taxon>Viridiplantae</taxon>
        <taxon>Streptophyta</taxon>
        <taxon>Embryophyta</taxon>
        <taxon>Tracheophyta</taxon>
        <taxon>Spermatophyta</taxon>
        <taxon>Magnoliopsida</taxon>
        <taxon>Liliopsida</taxon>
        <taxon>Poales</taxon>
        <taxon>Poaceae</taxon>
        <taxon>BOP clade</taxon>
        <taxon>Oryzoideae</taxon>
        <taxon>Oryzeae</taxon>
        <taxon>Oryzinae</taxon>
        <taxon>Oryza</taxon>
    </lineage>
</organism>
<evidence type="ECO:0000313" key="3">
    <source>
        <dbReference type="Proteomes" id="UP000006038"/>
    </source>
</evidence>
<sequence>MHELTVSRFDLNLPANTTHNYDRTTIARRGHYEYTIYGFREKLVLPEDLFVLQAYLLQVLSGEVVLDVESLADLLGGLALDRVGDLLAAVFEESTDAEEVGGHDDAEEEVPVLVQLVDEALVPVFLLVGTGLVVGGEVGVLVAVLDHLLEGLGVDLRERDDSIGVAGLDHFPEDFGQHRRRRPHLDQLAITALEGDHPAAPPPPPDSPSSPVPSPPPPTPPRPLPPSPRPPSQLSPPPPRA</sequence>
<name>J3MN57_ORYBR</name>
<proteinExistence type="predicted"/>
<dbReference type="Gramene" id="OB07G28390.1">
    <property type="protein sequence ID" value="OB07G28390.1"/>
    <property type="gene ID" value="OB07G28390"/>
</dbReference>
<dbReference type="Proteomes" id="UP000006038">
    <property type="component" value="Chromosome 7"/>
</dbReference>
<evidence type="ECO:0000256" key="1">
    <source>
        <dbReference type="SAM" id="MobiDB-lite"/>
    </source>
</evidence>
<dbReference type="EnsemblPlants" id="OB07G28390.1">
    <property type="protein sequence ID" value="OB07G28390.1"/>
    <property type="gene ID" value="OB07G28390"/>
</dbReference>